<dbReference type="SUPFAM" id="SSF50129">
    <property type="entry name" value="GroES-like"/>
    <property type="match status" value="1"/>
</dbReference>
<dbReference type="Gene3D" id="3.40.50.720">
    <property type="entry name" value="NAD(P)-binding Rossmann-like Domain"/>
    <property type="match status" value="1"/>
</dbReference>
<sequence>MVPEVMSGVYLTRHGGPDALEWRDDIPVLLPGPGQVLVKVLAAGVNNTDINTRVGWYSSDVSSSTEDVDEDDEIEAGGWAGALQFPRIQGGDICGTVVVVGDGVTSVEPGARITSQINIPRPTSDNPFAYVALGSELDGAFAEFCLLQEDEIFDVSASPLSNEEIAAIPCGFGTAFNLLSRAGVGTGQRVLITGASGVVGLAAVQLADLLGAQVTGIAADEKAETVRRAGAVEVLPRSATPPAQGFDAVIDVVAGEAWPDLIRALKPGGNYAVSGAIAGPMVEADLREIYLTDITIHGCSFMSRETFLDLVDLMIAGRVKPTIAKTYPLRDIGRAQADFLAKKHAGKLILLP</sequence>
<dbReference type="RefSeq" id="WP_164356050.1">
    <property type="nucleotide sequence ID" value="NZ_JAABNT010000027.1"/>
</dbReference>
<feature type="domain" description="Enoyl reductase (ER)" evidence="2">
    <location>
        <begin position="15"/>
        <end position="350"/>
    </location>
</feature>
<evidence type="ECO:0000259" key="2">
    <source>
        <dbReference type="SMART" id="SM00829"/>
    </source>
</evidence>
<protein>
    <submittedName>
        <fullName evidence="3">Zinc-binding dehydrogenase</fullName>
    </submittedName>
</protein>
<dbReference type="PANTHER" id="PTHR44154">
    <property type="entry name" value="QUINONE OXIDOREDUCTASE"/>
    <property type="match status" value="1"/>
</dbReference>
<dbReference type="PANTHER" id="PTHR44154:SF1">
    <property type="entry name" value="QUINONE OXIDOREDUCTASE"/>
    <property type="match status" value="1"/>
</dbReference>
<dbReference type="AlphaFoldDB" id="A0A6P0CK82"/>
<name>A0A6P0CK82_9RHOB</name>
<dbReference type="InterPro" id="IPR051603">
    <property type="entry name" value="Zinc-ADH_QOR/CCCR"/>
</dbReference>
<dbReference type="EMBL" id="JAABNT010000027">
    <property type="protein sequence ID" value="NEK24933.1"/>
    <property type="molecule type" value="Genomic_DNA"/>
</dbReference>
<evidence type="ECO:0000256" key="1">
    <source>
        <dbReference type="ARBA" id="ARBA00022857"/>
    </source>
</evidence>
<dbReference type="InterPro" id="IPR013149">
    <property type="entry name" value="ADH-like_C"/>
</dbReference>
<dbReference type="Gene3D" id="3.90.180.10">
    <property type="entry name" value="Medium-chain alcohol dehydrogenases, catalytic domain"/>
    <property type="match status" value="1"/>
</dbReference>
<keyword evidence="4" id="KW-1185">Reference proteome</keyword>
<comment type="caution">
    <text evidence="3">The sequence shown here is derived from an EMBL/GenBank/DDBJ whole genome shotgun (WGS) entry which is preliminary data.</text>
</comment>
<accession>A0A6P0CK82</accession>
<dbReference type="Pfam" id="PF08240">
    <property type="entry name" value="ADH_N"/>
    <property type="match status" value="1"/>
</dbReference>
<dbReference type="GO" id="GO:0016491">
    <property type="term" value="F:oxidoreductase activity"/>
    <property type="evidence" value="ECO:0007669"/>
    <property type="project" value="InterPro"/>
</dbReference>
<dbReference type="InterPro" id="IPR011032">
    <property type="entry name" value="GroES-like_sf"/>
</dbReference>
<keyword evidence="1" id="KW-0521">NADP</keyword>
<gene>
    <name evidence="3" type="ORF">GV827_21415</name>
</gene>
<proteinExistence type="predicted"/>
<dbReference type="SMART" id="SM00829">
    <property type="entry name" value="PKS_ER"/>
    <property type="match status" value="1"/>
</dbReference>
<reference evidence="3 4" key="1">
    <citation type="submission" date="2020-01" db="EMBL/GenBank/DDBJ databases">
        <title>Sulfitobacter sediminilitoris sp. nov., isolated from a tidal flat.</title>
        <authorList>
            <person name="Park S."/>
            <person name="Yoon J.-H."/>
        </authorList>
    </citation>
    <scope>NUCLEOTIDE SEQUENCE [LARGE SCALE GENOMIC DNA]</scope>
    <source>
        <strain evidence="3 4">JBTF-M27</strain>
    </source>
</reference>
<organism evidence="3 4">
    <name type="scientific">Sulfitobacter sediminilitoris</name>
    <dbReference type="NCBI Taxonomy" id="2698830"/>
    <lineage>
        <taxon>Bacteria</taxon>
        <taxon>Pseudomonadati</taxon>
        <taxon>Pseudomonadota</taxon>
        <taxon>Alphaproteobacteria</taxon>
        <taxon>Rhodobacterales</taxon>
        <taxon>Roseobacteraceae</taxon>
        <taxon>Sulfitobacter</taxon>
    </lineage>
</organism>
<dbReference type="InterPro" id="IPR013154">
    <property type="entry name" value="ADH-like_N"/>
</dbReference>
<dbReference type="InterPro" id="IPR020843">
    <property type="entry name" value="ER"/>
</dbReference>
<evidence type="ECO:0000313" key="3">
    <source>
        <dbReference type="EMBL" id="NEK24933.1"/>
    </source>
</evidence>
<dbReference type="InterPro" id="IPR036291">
    <property type="entry name" value="NAD(P)-bd_dom_sf"/>
</dbReference>
<dbReference type="SUPFAM" id="SSF51735">
    <property type="entry name" value="NAD(P)-binding Rossmann-fold domains"/>
    <property type="match status" value="1"/>
</dbReference>
<evidence type="ECO:0000313" key="4">
    <source>
        <dbReference type="Proteomes" id="UP000468591"/>
    </source>
</evidence>
<dbReference type="Pfam" id="PF00107">
    <property type="entry name" value="ADH_zinc_N"/>
    <property type="match status" value="1"/>
</dbReference>
<dbReference type="Proteomes" id="UP000468591">
    <property type="component" value="Unassembled WGS sequence"/>
</dbReference>